<reference evidence="2 3" key="1">
    <citation type="submission" date="2019-11" db="EMBL/GenBank/DDBJ databases">
        <title>Whole genome sequence of Oryza granulata.</title>
        <authorList>
            <person name="Li W."/>
        </authorList>
    </citation>
    <scope>NUCLEOTIDE SEQUENCE [LARGE SCALE GENOMIC DNA]</scope>
    <source>
        <strain evidence="3">cv. Menghai</strain>
        <tissue evidence="2">Leaf</tissue>
    </source>
</reference>
<evidence type="ECO:0000256" key="1">
    <source>
        <dbReference type="SAM" id="MobiDB-lite"/>
    </source>
</evidence>
<gene>
    <name evidence="2" type="ORF">E2562_032606</name>
</gene>
<protein>
    <submittedName>
        <fullName evidence="2">Uncharacterized protein</fullName>
    </submittedName>
</protein>
<dbReference type="Proteomes" id="UP000479710">
    <property type="component" value="Unassembled WGS sequence"/>
</dbReference>
<organism evidence="2 3">
    <name type="scientific">Oryza meyeriana var. granulata</name>
    <dbReference type="NCBI Taxonomy" id="110450"/>
    <lineage>
        <taxon>Eukaryota</taxon>
        <taxon>Viridiplantae</taxon>
        <taxon>Streptophyta</taxon>
        <taxon>Embryophyta</taxon>
        <taxon>Tracheophyta</taxon>
        <taxon>Spermatophyta</taxon>
        <taxon>Magnoliopsida</taxon>
        <taxon>Liliopsida</taxon>
        <taxon>Poales</taxon>
        <taxon>Poaceae</taxon>
        <taxon>BOP clade</taxon>
        <taxon>Oryzoideae</taxon>
        <taxon>Oryzeae</taxon>
        <taxon>Oryzinae</taxon>
        <taxon>Oryza</taxon>
        <taxon>Oryza meyeriana</taxon>
    </lineage>
</organism>
<comment type="caution">
    <text evidence="2">The sequence shown here is derived from an EMBL/GenBank/DDBJ whole genome shotgun (WGS) entry which is preliminary data.</text>
</comment>
<feature type="region of interest" description="Disordered" evidence="1">
    <location>
        <begin position="1"/>
        <end position="80"/>
    </location>
</feature>
<dbReference type="AlphaFoldDB" id="A0A6G1E6C5"/>
<evidence type="ECO:0000313" key="2">
    <source>
        <dbReference type="EMBL" id="KAF0920032.1"/>
    </source>
</evidence>
<keyword evidence="3" id="KW-1185">Reference proteome</keyword>
<proteinExistence type="predicted"/>
<feature type="compositionally biased region" description="Basic residues" evidence="1">
    <location>
        <begin position="55"/>
        <end position="71"/>
    </location>
</feature>
<name>A0A6G1E6C5_9ORYZ</name>
<sequence length="80" mass="9149">MATASDVYGSDREQQLGLARAAEDGKPRRRPTDRGKKKTEAWRQHDDDDADKRGGRGTRGRWRCRRAHQRLVKMTMPTAA</sequence>
<feature type="compositionally biased region" description="Basic and acidic residues" evidence="1">
    <location>
        <begin position="21"/>
        <end position="54"/>
    </location>
</feature>
<evidence type="ECO:0000313" key="3">
    <source>
        <dbReference type="Proteomes" id="UP000479710"/>
    </source>
</evidence>
<dbReference type="EMBL" id="SPHZ02000005">
    <property type="protein sequence ID" value="KAF0920032.1"/>
    <property type="molecule type" value="Genomic_DNA"/>
</dbReference>
<accession>A0A6G1E6C5</accession>